<organism evidence="3 4">
    <name type="scientific">Ceriporiopsis subvermispora (strain B)</name>
    <name type="common">White-rot fungus</name>
    <name type="synonym">Gelatoporia subvermispora</name>
    <dbReference type="NCBI Taxonomy" id="914234"/>
    <lineage>
        <taxon>Eukaryota</taxon>
        <taxon>Fungi</taxon>
        <taxon>Dikarya</taxon>
        <taxon>Basidiomycota</taxon>
        <taxon>Agaricomycotina</taxon>
        <taxon>Agaricomycetes</taxon>
        <taxon>Polyporales</taxon>
        <taxon>Gelatoporiaceae</taxon>
        <taxon>Gelatoporia</taxon>
    </lineage>
</organism>
<dbReference type="AlphaFoldDB" id="M2PJQ5"/>
<dbReference type="Proteomes" id="UP000016930">
    <property type="component" value="Unassembled WGS sequence"/>
</dbReference>
<gene>
    <name evidence="3" type="ORF">CERSUDRAFT_115438</name>
</gene>
<reference evidence="3 4" key="1">
    <citation type="journal article" date="2012" name="Proc. Natl. Acad. Sci. U.S.A.">
        <title>Comparative genomics of Ceriporiopsis subvermispora and Phanerochaete chrysosporium provide insight into selective ligninolysis.</title>
        <authorList>
            <person name="Fernandez-Fueyo E."/>
            <person name="Ruiz-Duenas F.J."/>
            <person name="Ferreira P."/>
            <person name="Floudas D."/>
            <person name="Hibbett D.S."/>
            <person name="Canessa P."/>
            <person name="Larrondo L.F."/>
            <person name="James T.Y."/>
            <person name="Seelenfreund D."/>
            <person name="Lobos S."/>
            <person name="Polanco R."/>
            <person name="Tello M."/>
            <person name="Honda Y."/>
            <person name="Watanabe T."/>
            <person name="Watanabe T."/>
            <person name="Ryu J.S."/>
            <person name="Kubicek C.P."/>
            <person name="Schmoll M."/>
            <person name="Gaskell J."/>
            <person name="Hammel K.E."/>
            <person name="St John F.J."/>
            <person name="Vanden Wymelenberg A."/>
            <person name="Sabat G."/>
            <person name="Splinter BonDurant S."/>
            <person name="Syed K."/>
            <person name="Yadav J.S."/>
            <person name="Doddapaneni H."/>
            <person name="Subramanian V."/>
            <person name="Lavin J.L."/>
            <person name="Oguiza J.A."/>
            <person name="Perez G."/>
            <person name="Pisabarro A.G."/>
            <person name="Ramirez L."/>
            <person name="Santoyo F."/>
            <person name="Master E."/>
            <person name="Coutinho P.M."/>
            <person name="Henrissat B."/>
            <person name="Lombard V."/>
            <person name="Magnuson J.K."/>
            <person name="Kuees U."/>
            <person name="Hori C."/>
            <person name="Igarashi K."/>
            <person name="Samejima M."/>
            <person name="Held B.W."/>
            <person name="Barry K.W."/>
            <person name="LaButti K.M."/>
            <person name="Lapidus A."/>
            <person name="Lindquist E.A."/>
            <person name="Lucas S.M."/>
            <person name="Riley R."/>
            <person name="Salamov A.A."/>
            <person name="Hoffmeister D."/>
            <person name="Schwenk D."/>
            <person name="Hadar Y."/>
            <person name="Yarden O."/>
            <person name="de Vries R.P."/>
            <person name="Wiebenga A."/>
            <person name="Stenlid J."/>
            <person name="Eastwood D."/>
            <person name="Grigoriev I.V."/>
            <person name="Berka R.M."/>
            <person name="Blanchette R.A."/>
            <person name="Kersten P."/>
            <person name="Martinez A.T."/>
            <person name="Vicuna R."/>
            <person name="Cullen D."/>
        </authorList>
    </citation>
    <scope>NUCLEOTIDE SEQUENCE [LARGE SCALE GENOMIC DNA]</scope>
    <source>
        <strain evidence="3 4">B</strain>
    </source>
</reference>
<dbReference type="HOGENOM" id="CLU_1337931_0_0_1"/>
<evidence type="ECO:0000256" key="1">
    <source>
        <dbReference type="SAM" id="MobiDB-lite"/>
    </source>
</evidence>
<keyword evidence="2" id="KW-0732">Signal</keyword>
<feature type="region of interest" description="Disordered" evidence="1">
    <location>
        <begin position="180"/>
        <end position="202"/>
    </location>
</feature>
<feature type="compositionally biased region" description="Basic residues" evidence="1">
    <location>
        <begin position="182"/>
        <end position="202"/>
    </location>
</feature>
<feature type="chain" id="PRO_5004022245" evidence="2">
    <location>
        <begin position="24"/>
        <end position="202"/>
    </location>
</feature>
<feature type="signal peptide" evidence="2">
    <location>
        <begin position="1"/>
        <end position="23"/>
    </location>
</feature>
<dbReference type="EMBL" id="KB445798">
    <property type="protein sequence ID" value="EMD36424.1"/>
    <property type="molecule type" value="Genomic_DNA"/>
</dbReference>
<dbReference type="STRING" id="914234.M2PJQ5"/>
<protein>
    <submittedName>
        <fullName evidence="3">Uncharacterized protein</fullName>
    </submittedName>
</protein>
<sequence>MRAHTIAGTLLPLLTFAISLVGAYHAPPPAPAAAPVPTLHQHRIPRDFRDTCAWVNATVIDDLHLGGALDASLATSLDLCICLSFLPELLTADVELVTLGGLLGIDNLELELTAVVNNAPGGGQCTYPQNAQAVCNQNDVCAWDCEAPYTRDGDECVCAAPMTSCNGKCGLYPKGCGSSVPQKKKRGAHSQMHKRGSVARAH</sequence>
<proteinExistence type="predicted"/>
<accession>M2PJQ5</accession>
<evidence type="ECO:0000313" key="4">
    <source>
        <dbReference type="Proteomes" id="UP000016930"/>
    </source>
</evidence>
<name>M2PJQ5_CERS8</name>
<evidence type="ECO:0000313" key="3">
    <source>
        <dbReference type="EMBL" id="EMD36424.1"/>
    </source>
</evidence>
<evidence type="ECO:0000256" key="2">
    <source>
        <dbReference type="SAM" id="SignalP"/>
    </source>
</evidence>
<keyword evidence="4" id="KW-1185">Reference proteome</keyword>
<dbReference type="OrthoDB" id="439917at2759"/>